<dbReference type="Gene3D" id="3.80.10.10">
    <property type="entry name" value="Ribonuclease Inhibitor"/>
    <property type="match status" value="1"/>
</dbReference>
<dbReference type="OrthoDB" id="663590at2759"/>
<evidence type="ECO:0000313" key="3">
    <source>
        <dbReference type="Proteomes" id="UP000623129"/>
    </source>
</evidence>
<proteinExistence type="predicted"/>
<reference evidence="2" key="1">
    <citation type="submission" date="2020-01" db="EMBL/GenBank/DDBJ databases">
        <title>Genome sequence of Kobresia littledalei, the first chromosome-level genome in the family Cyperaceae.</title>
        <authorList>
            <person name="Qu G."/>
        </authorList>
    </citation>
    <scope>NUCLEOTIDE SEQUENCE</scope>
    <source>
        <strain evidence="2">C.B.Clarke</strain>
        <tissue evidence="2">Leaf</tissue>
    </source>
</reference>
<gene>
    <name evidence="2" type="ORF">FCM35_KLT17576</name>
</gene>
<comment type="caution">
    <text evidence="2">The sequence shown here is derived from an EMBL/GenBank/DDBJ whole genome shotgun (WGS) entry which is preliminary data.</text>
</comment>
<dbReference type="PANTHER" id="PTHR34223">
    <property type="entry name" value="OS11G0201299 PROTEIN"/>
    <property type="match status" value="1"/>
</dbReference>
<keyword evidence="3" id="KW-1185">Reference proteome</keyword>
<name>A0A833RCA0_9POAL</name>
<feature type="domain" description="F-box" evidence="1">
    <location>
        <begin position="9"/>
        <end position="45"/>
    </location>
</feature>
<evidence type="ECO:0000313" key="2">
    <source>
        <dbReference type="EMBL" id="KAF3338739.1"/>
    </source>
</evidence>
<dbReference type="EMBL" id="SWLB01000005">
    <property type="protein sequence ID" value="KAF3338739.1"/>
    <property type="molecule type" value="Genomic_DNA"/>
</dbReference>
<accession>A0A833RCA0</accession>
<dbReference type="SUPFAM" id="SSF81383">
    <property type="entry name" value="F-box domain"/>
    <property type="match status" value="1"/>
</dbReference>
<dbReference type="PROSITE" id="PS50181">
    <property type="entry name" value="FBOX"/>
    <property type="match status" value="1"/>
</dbReference>
<dbReference type="SUPFAM" id="SSF52047">
    <property type="entry name" value="RNI-like"/>
    <property type="match status" value="1"/>
</dbReference>
<dbReference type="InterPro" id="IPR053197">
    <property type="entry name" value="F-box_SCFL_complex_component"/>
</dbReference>
<protein>
    <submittedName>
        <fullName evidence="2">Putative FBD-associated F-box protein</fullName>
    </submittedName>
</protein>
<sequence>MANSNHEEVDRLSELPEPLLLQIISFLPTKFAVRTSLLARRYRRLWTASSSLELDRSDFPHDRLFNGLTSRCLRLRDPSSPLRSFCLKTQNSNRPFTINLLSNWLNRAYSLGLRDLSLHIHSGIIESLFPLILSFESLHSLFLNAIDIDLIGSIYYSFRPLVPATFPLTQLKYLHIKAKISNSDLQTFITEQRNLEYLCFEPLCSCDRILDLSSQSVKTLKLTSGFNGLAKICLSFPKLEFLDLSIWLSAKFYGEMPVLRKALIKTSWLTEECVPVLCGILKSITNVSELTLHIGKPYPKDLPGTTHGRKQGYKGKIISDGFDLFHPLVEPGKDMLMLPNLRSLKLSMCFYENALQDLICLLHHSPVIDSLHLIHVERTPDYETSWAPEVWHSKLPLNSEGNKNYAHFSNLQAVSSPTVKTDQDLVQDYEGAQCINIPDFFAP</sequence>
<dbReference type="AlphaFoldDB" id="A0A833RCA0"/>
<dbReference type="PANTHER" id="PTHR34223:SF51">
    <property type="entry name" value="OS06G0556300 PROTEIN"/>
    <property type="match status" value="1"/>
</dbReference>
<dbReference type="Proteomes" id="UP000623129">
    <property type="component" value="Unassembled WGS sequence"/>
</dbReference>
<evidence type="ECO:0000259" key="1">
    <source>
        <dbReference type="PROSITE" id="PS50181"/>
    </source>
</evidence>
<dbReference type="InterPro" id="IPR036047">
    <property type="entry name" value="F-box-like_dom_sf"/>
</dbReference>
<organism evidence="2 3">
    <name type="scientific">Carex littledalei</name>
    <dbReference type="NCBI Taxonomy" id="544730"/>
    <lineage>
        <taxon>Eukaryota</taxon>
        <taxon>Viridiplantae</taxon>
        <taxon>Streptophyta</taxon>
        <taxon>Embryophyta</taxon>
        <taxon>Tracheophyta</taxon>
        <taxon>Spermatophyta</taxon>
        <taxon>Magnoliopsida</taxon>
        <taxon>Liliopsida</taxon>
        <taxon>Poales</taxon>
        <taxon>Cyperaceae</taxon>
        <taxon>Cyperoideae</taxon>
        <taxon>Cariceae</taxon>
        <taxon>Carex</taxon>
        <taxon>Carex subgen. Euthyceras</taxon>
    </lineage>
</organism>
<dbReference type="InterPro" id="IPR032675">
    <property type="entry name" value="LRR_dom_sf"/>
</dbReference>
<dbReference type="InterPro" id="IPR001810">
    <property type="entry name" value="F-box_dom"/>
</dbReference>
<dbReference type="Pfam" id="PF00646">
    <property type="entry name" value="F-box"/>
    <property type="match status" value="1"/>
</dbReference>